<evidence type="ECO:0000259" key="2">
    <source>
        <dbReference type="Pfam" id="PF02397"/>
    </source>
</evidence>
<name>A0A434AZE0_9BACT</name>
<accession>A0A434AZE0</accession>
<keyword evidence="3" id="KW-0808">Transferase</keyword>
<reference evidence="3 4" key="1">
    <citation type="submission" date="2018-11" db="EMBL/GenBank/DDBJ databases">
        <title>Parancylomarina longa gen. nov., sp. nov., isolated from sediments of southern Okinawa.</title>
        <authorList>
            <person name="Fu T."/>
        </authorList>
    </citation>
    <scope>NUCLEOTIDE SEQUENCE [LARGE SCALE GENOMIC DNA]</scope>
    <source>
        <strain evidence="3 4">T3-2 S1-C</strain>
    </source>
</reference>
<protein>
    <submittedName>
        <fullName evidence="3">Sugar transferase</fullName>
    </submittedName>
</protein>
<sequence>MKKEHEVIERLKKARGSEIPFKRLPGFVIFLNDFSDLTNRLGKNGFEFISRYFSRYNSRHVFVSSKSAEDIKRLSGKEYQLVISLEPINNLISINEFFEAVSNKLTNNGILICRFTPQYKIEEKILKTNPFPVNHFVYFTHFIFHRVFPKLSLTRNLYFLLTKGKDRSIRKLEMIGRLYACGYGVVNEYESGKYIYLVAKKQKAPFFDKYSSYGFLFKMKRIGKGGKEILVYKLRTMVPFSEYLQEEFIKKNHLTKGGKICNDSRITPIGRILRKFWIDEIPNFVNLLRGEMKLVGVRPISRQYLSLYESDLQKLRMEVKPGIIPPFYVDLPETLEEIQKSEKKYIESYLKNPLRTDIKYFITAFKNILFKRICST</sequence>
<proteinExistence type="inferred from homology"/>
<feature type="domain" description="Bacterial sugar transferase" evidence="2">
    <location>
        <begin position="214"/>
        <end position="369"/>
    </location>
</feature>
<dbReference type="OrthoDB" id="9808602at2"/>
<keyword evidence="4" id="KW-1185">Reference proteome</keyword>
<dbReference type="InterPro" id="IPR003362">
    <property type="entry name" value="Bact_transf"/>
</dbReference>
<dbReference type="Proteomes" id="UP000282985">
    <property type="component" value="Unassembled WGS sequence"/>
</dbReference>
<dbReference type="EMBL" id="RJJX01000001">
    <property type="protein sequence ID" value="RUT79875.1"/>
    <property type="molecule type" value="Genomic_DNA"/>
</dbReference>
<dbReference type="Pfam" id="PF02397">
    <property type="entry name" value="Bac_transf"/>
    <property type="match status" value="1"/>
</dbReference>
<dbReference type="AlphaFoldDB" id="A0A434AZE0"/>
<dbReference type="PANTHER" id="PTHR30576:SF0">
    <property type="entry name" value="UNDECAPRENYL-PHOSPHATE N-ACETYLGALACTOSAMINYL 1-PHOSPHATE TRANSFERASE-RELATED"/>
    <property type="match status" value="1"/>
</dbReference>
<organism evidence="3 4">
    <name type="scientific">Ancylomarina longa</name>
    <dbReference type="NCBI Taxonomy" id="2487017"/>
    <lineage>
        <taxon>Bacteria</taxon>
        <taxon>Pseudomonadati</taxon>
        <taxon>Bacteroidota</taxon>
        <taxon>Bacteroidia</taxon>
        <taxon>Marinilabiliales</taxon>
        <taxon>Marinifilaceae</taxon>
        <taxon>Ancylomarina</taxon>
    </lineage>
</organism>
<comment type="caution">
    <text evidence="3">The sequence shown here is derived from an EMBL/GenBank/DDBJ whole genome shotgun (WGS) entry which is preliminary data.</text>
</comment>
<comment type="similarity">
    <text evidence="1">Belongs to the bacterial sugar transferase family.</text>
</comment>
<gene>
    <name evidence="3" type="ORF">DLK05_00530</name>
</gene>
<evidence type="ECO:0000256" key="1">
    <source>
        <dbReference type="ARBA" id="ARBA00006464"/>
    </source>
</evidence>
<dbReference type="GO" id="GO:0016780">
    <property type="term" value="F:phosphotransferase activity, for other substituted phosphate groups"/>
    <property type="evidence" value="ECO:0007669"/>
    <property type="project" value="TreeGrafter"/>
</dbReference>
<evidence type="ECO:0000313" key="4">
    <source>
        <dbReference type="Proteomes" id="UP000282985"/>
    </source>
</evidence>
<dbReference type="PANTHER" id="PTHR30576">
    <property type="entry name" value="COLANIC BIOSYNTHESIS UDP-GLUCOSE LIPID CARRIER TRANSFERASE"/>
    <property type="match status" value="1"/>
</dbReference>
<evidence type="ECO:0000313" key="3">
    <source>
        <dbReference type="EMBL" id="RUT79875.1"/>
    </source>
</evidence>
<dbReference type="RefSeq" id="WP_127342014.1">
    <property type="nucleotide sequence ID" value="NZ_RJJX01000001.1"/>
</dbReference>